<dbReference type="PANTHER" id="PTHR43228:SF1">
    <property type="entry name" value="TWO-COMPONENT RESPONSE REGULATOR ARR22"/>
    <property type="match status" value="1"/>
</dbReference>
<evidence type="ECO:0000259" key="2">
    <source>
        <dbReference type="PROSITE" id="PS50110"/>
    </source>
</evidence>
<keyword evidence="1" id="KW-0597">Phosphoprotein</keyword>
<dbReference type="InterPro" id="IPR052048">
    <property type="entry name" value="ST_Response_Regulator"/>
</dbReference>
<name>Q8PX95_METMA</name>
<dbReference type="EMBL" id="AE008384">
    <property type="protein sequence ID" value="AAM31023.1"/>
    <property type="molecule type" value="Genomic_DNA"/>
</dbReference>
<dbReference type="AlphaFoldDB" id="Q8PX95"/>
<dbReference type="InterPro" id="IPR011006">
    <property type="entry name" value="CheY-like_superfamily"/>
</dbReference>
<dbReference type="Gene3D" id="3.40.50.2300">
    <property type="match status" value="1"/>
</dbReference>
<accession>Q8PX95</accession>
<dbReference type="SMART" id="SM00448">
    <property type="entry name" value="REC"/>
    <property type="match status" value="1"/>
</dbReference>
<sequence length="141" mass="15791">MKSNTHTKTVTYLAKIGRFRMARVMIVDDAEFMRMVIRDILLKHGHEVVAEVSDGEEAVQTYLEVKPDLVLMDIIMPDMDGKEALQKLLLIDPAAKVVMCSSLGQQALITESMKIGAMGFIVKPFEPESMLDVIRKIAEPN</sequence>
<dbReference type="KEGG" id="mma:MM_1327"/>
<organism evidence="3 4">
    <name type="scientific">Methanosarcina mazei (strain ATCC BAA-159 / DSM 3647 / Goe1 / Go1 / JCM 11833 / OCM 88)</name>
    <name type="common">Methanosarcina frisia</name>
    <dbReference type="NCBI Taxonomy" id="192952"/>
    <lineage>
        <taxon>Archaea</taxon>
        <taxon>Methanobacteriati</taxon>
        <taxon>Methanobacteriota</taxon>
        <taxon>Stenosarchaea group</taxon>
        <taxon>Methanomicrobia</taxon>
        <taxon>Methanosarcinales</taxon>
        <taxon>Methanosarcinaceae</taxon>
        <taxon>Methanosarcina</taxon>
    </lineage>
</organism>
<dbReference type="HOGENOM" id="CLU_000445_69_15_2"/>
<dbReference type="Pfam" id="PF00072">
    <property type="entry name" value="Response_reg"/>
    <property type="match status" value="1"/>
</dbReference>
<feature type="modified residue" description="4-aspartylphosphate" evidence="1">
    <location>
        <position position="73"/>
    </location>
</feature>
<evidence type="ECO:0000313" key="3">
    <source>
        <dbReference type="EMBL" id="AAM31023.1"/>
    </source>
</evidence>
<dbReference type="GO" id="GO:0000160">
    <property type="term" value="P:phosphorelay signal transduction system"/>
    <property type="evidence" value="ECO:0007669"/>
    <property type="project" value="InterPro"/>
</dbReference>
<dbReference type="eggNOG" id="arCOG02391">
    <property type="taxonomic scope" value="Archaea"/>
</dbReference>
<dbReference type="PANTHER" id="PTHR43228">
    <property type="entry name" value="TWO-COMPONENT RESPONSE REGULATOR"/>
    <property type="match status" value="1"/>
</dbReference>
<evidence type="ECO:0000313" key="4">
    <source>
        <dbReference type="Proteomes" id="UP000000595"/>
    </source>
</evidence>
<dbReference type="InterPro" id="IPR001789">
    <property type="entry name" value="Sig_transdc_resp-reg_receiver"/>
</dbReference>
<dbReference type="SUPFAM" id="SSF52172">
    <property type="entry name" value="CheY-like"/>
    <property type="match status" value="1"/>
</dbReference>
<proteinExistence type="predicted"/>
<dbReference type="PROSITE" id="PS50110">
    <property type="entry name" value="RESPONSE_REGULATORY"/>
    <property type="match status" value="1"/>
</dbReference>
<feature type="domain" description="Response regulatory" evidence="2">
    <location>
        <begin position="23"/>
        <end position="138"/>
    </location>
</feature>
<protein>
    <submittedName>
        <fullName evidence="3">Chemotaxis protein</fullName>
    </submittedName>
</protein>
<evidence type="ECO:0000256" key="1">
    <source>
        <dbReference type="PROSITE-ProRule" id="PRU00169"/>
    </source>
</evidence>
<gene>
    <name evidence="3" type="primary">cheY</name>
    <name evidence="3" type="ordered locus">MM_1327</name>
</gene>
<dbReference type="Proteomes" id="UP000000595">
    <property type="component" value="Chromosome"/>
</dbReference>
<dbReference type="PATRIC" id="fig|192952.21.peg.1541"/>
<reference evidence="3 4" key="1">
    <citation type="journal article" date="2002" name="J. Mol. Microbiol. Biotechnol.">
        <title>The genome of Methanosarcina mazei: evidence for lateral gene transfer between Bacteria and Archaea.</title>
        <authorList>
            <person name="Deppenmeier U."/>
            <person name="Johann A."/>
            <person name="Hartsch T."/>
            <person name="Merkl R."/>
            <person name="Schmitz R.A."/>
            <person name="Martinez-Arias R."/>
            <person name="Henne A."/>
            <person name="Wiezer A."/>
            <person name="Baumer S."/>
            <person name="Jacobi C."/>
            <person name="Bruggemann H."/>
            <person name="Lienard T."/>
            <person name="Christmann A."/>
            <person name="Bomeke M."/>
            <person name="Steckel S."/>
            <person name="Bhattacharyya A."/>
            <person name="Lykidis A."/>
            <person name="Overbeek R."/>
            <person name="Klenk H.P."/>
            <person name="Gunsalus R.P."/>
            <person name="Fritz H.J."/>
            <person name="Gottschalk G."/>
        </authorList>
    </citation>
    <scope>NUCLEOTIDE SEQUENCE [LARGE SCALE GENOMIC DNA]</scope>
    <source>
        <strain evidence="4">ATCC BAA-159 / DSM 3647 / Goe1 / Go1 / JCM 11833 / OCM 88</strain>
    </source>
</reference>